<proteinExistence type="predicted"/>
<dbReference type="PANTHER" id="PTHR12277">
    <property type="entry name" value="ALPHA/BETA HYDROLASE DOMAIN-CONTAINING PROTEIN"/>
    <property type="match status" value="1"/>
</dbReference>
<dbReference type="AlphaFoldDB" id="A0A5B9QWJ4"/>
<dbReference type="RefSeq" id="WP_068129941.1">
    <property type="nucleotide sequence ID" value="NZ_CP042914.1"/>
</dbReference>
<protein>
    <submittedName>
        <fullName evidence="2">Alpha/beta hydrolase family protein</fullName>
    </submittedName>
</protein>
<dbReference type="Gene3D" id="3.40.50.1820">
    <property type="entry name" value="alpha/beta hydrolase"/>
    <property type="match status" value="1"/>
</dbReference>
<dbReference type="KEGG" id="rul:UC8_54360"/>
<evidence type="ECO:0000313" key="3">
    <source>
        <dbReference type="Proteomes" id="UP000325286"/>
    </source>
</evidence>
<organism evidence="2 3">
    <name type="scientific">Roseimaritima ulvae</name>
    <dbReference type="NCBI Taxonomy" id="980254"/>
    <lineage>
        <taxon>Bacteria</taxon>
        <taxon>Pseudomonadati</taxon>
        <taxon>Planctomycetota</taxon>
        <taxon>Planctomycetia</taxon>
        <taxon>Pirellulales</taxon>
        <taxon>Pirellulaceae</taxon>
        <taxon>Roseimaritima</taxon>
    </lineage>
</organism>
<accession>A0A5B9QWJ4</accession>
<keyword evidence="3" id="KW-1185">Reference proteome</keyword>
<evidence type="ECO:0000313" key="2">
    <source>
        <dbReference type="EMBL" id="QEG43387.1"/>
    </source>
</evidence>
<dbReference type="GO" id="GO:0016787">
    <property type="term" value="F:hydrolase activity"/>
    <property type="evidence" value="ECO:0007669"/>
    <property type="project" value="UniProtKB-KW"/>
</dbReference>
<dbReference type="InterPro" id="IPR029058">
    <property type="entry name" value="AB_hydrolase_fold"/>
</dbReference>
<gene>
    <name evidence="2" type="ORF">UC8_54360</name>
</gene>
<reference evidence="2 3" key="1">
    <citation type="submission" date="2019-08" db="EMBL/GenBank/DDBJ databases">
        <title>Deep-cultivation of Planctomycetes and their phenomic and genomic characterization uncovers novel biology.</title>
        <authorList>
            <person name="Wiegand S."/>
            <person name="Jogler M."/>
            <person name="Boedeker C."/>
            <person name="Pinto D."/>
            <person name="Vollmers J."/>
            <person name="Rivas-Marin E."/>
            <person name="Kohn T."/>
            <person name="Peeters S.H."/>
            <person name="Heuer A."/>
            <person name="Rast P."/>
            <person name="Oberbeckmann S."/>
            <person name="Bunk B."/>
            <person name="Jeske O."/>
            <person name="Meyerdierks A."/>
            <person name="Storesund J.E."/>
            <person name="Kallscheuer N."/>
            <person name="Luecker S."/>
            <person name="Lage O.M."/>
            <person name="Pohl T."/>
            <person name="Merkel B.J."/>
            <person name="Hornburger P."/>
            <person name="Mueller R.-W."/>
            <person name="Bruemmer F."/>
            <person name="Labrenz M."/>
            <person name="Spormann A.M."/>
            <person name="Op den Camp H."/>
            <person name="Overmann J."/>
            <person name="Amann R."/>
            <person name="Jetten M.S.M."/>
            <person name="Mascher T."/>
            <person name="Medema M.H."/>
            <person name="Devos D.P."/>
            <person name="Kaster A.-K."/>
            <person name="Ovreas L."/>
            <person name="Rohde M."/>
            <person name="Galperin M.Y."/>
            <person name="Jogler C."/>
        </authorList>
    </citation>
    <scope>NUCLEOTIDE SEQUENCE [LARGE SCALE GENOMIC DNA]</scope>
    <source>
        <strain evidence="2 3">UC8</strain>
    </source>
</reference>
<keyword evidence="2" id="KW-0378">Hydrolase</keyword>
<dbReference type="EMBL" id="CP042914">
    <property type="protein sequence ID" value="QEG43387.1"/>
    <property type="molecule type" value="Genomic_DNA"/>
</dbReference>
<sequence>MTDPNWKARCQRRLAGRVVLKPSTHDIDHGDQQRVELDAGPCGKIEAFVHAERPLHEAAPELLVLKLPGTGGRAERSSQLPVNYLDDVHAEVWTWNPPGYGGSPGRASFDTMPIAALNFFDAVTDRRADADTKIWLMGNSLGCAVALLQASQRSVHGLILRNPPPLVQTIPHVAVYGRPGWLHPLLRGPAQWIAQGVPEDMDTLHTAAHCSAPAVFIQSQADTLVPPRLQAMVRDNYAGPQRLIEWEGLEHHGIPQEEHLQQLAEGIDWLRAQE</sequence>
<dbReference type="InterPro" id="IPR000073">
    <property type="entry name" value="AB_hydrolase_1"/>
</dbReference>
<dbReference type="OrthoDB" id="266072at2"/>
<feature type="domain" description="AB hydrolase-1" evidence="1">
    <location>
        <begin position="83"/>
        <end position="166"/>
    </location>
</feature>
<evidence type="ECO:0000259" key="1">
    <source>
        <dbReference type="Pfam" id="PF00561"/>
    </source>
</evidence>
<dbReference type="Proteomes" id="UP000325286">
    <property type="component" value="Chromosome"/>
</dbReference>
<dbReference type="SUPFAM" id="SSF53474">
    <property type="entry name" value="alpha/beta-Hydrolases"/>
    <property type="match status" value="1"/>
</dbReference>
<dbReference type="Pfam" id="PF00561">
    <property type="entry name" value="Abhydrolase_1"/>
    <property type="match status" value="1"/>
</dbReference>
<name>A0A5B9QWJ4_9BACT</name>